<dbReference type="SUPFAM" id="SSF52980">
    <property type="entry name" value="Restriction endonuclease-like"/>
    <property type="match status" value="1"/>
</dbReference>
<keyword evidence="4" id="KW-1185">Reference proteome</keyword>
<dbReference type="Pfam" id="PF13338">
    <property type="entry name" value="AbiEi_4"/>
    <property type="match status" value="1"/>
</dbReference>
<sequence>MQARRQLPPAIEALARRQGGVVTVGQLDASGITRRIRDRMTNSGILIRIHDQSGLLCTRAPDLKSRLWAGILLAGDPSALGGWHALHVMGADVRPSRLAEPIQIWVEPHRSLRPKGPWRFRRDFGDRLTDRFRLDSKNPWTISNERSFLDISLGLEAQACVGLALDLLRDGGLRPAFLAAALTRQSHRHRRLLLDVIADHEQGIHSMLEQHYARDVEAAHKLATGSRQVQLRGGFADVVYTAHRVIVELDGRAFHRDRFRDARRDNANALAGYETLRYGWTDVVGDPCLVAEQVARRLRARGWKGRPTPCHRCA</sequence>
<dbReference type="OrthoDB" id="5146042at2"/>
<dbReference type="InterPro" id="IPR007569">
    <property type="entry name" value="DUF559"/>
</dbReference>
<evidence type="ECO:0000313" key="4">
    <source>
        <dbReference type="Proteomes" id="UP000316196"/>
    </source>
</evidence>
<evidence type="ECO:0000259" key="1">
    <source>
        <dbReference type="Pfam" id="PF04480"/>
    </source>
</evidence>
<organism evidence="3 4">
    <name type="scientific">Propioniferax innocua</name>
    <dbReference type="NCBI Taxonomy" id="1753"/>
    <lineage>
        <taxon>Bacteria</taxon>
        <taxon>Bacillati</taxon>
        <taxon>Actinomycetota</taxon>
        <taxon>Actinomycetes</taxon>
        <taxon>Propionibacteriales</taxon>
        <taxon>Propionibacteriaceae</taxon>
        <taxon>Propioniferax</taxon>
    </lineage>
</organism>
<name>A0A542ZRT9_9ACTN</name>
<evidence type="ECO:0000259" key="2">
    <source>
        <dbReference type="Pfam" id="PF13338"/>
    </source>
</evidence>
<dbReference type="EMBL" id="VFOR01000001">
    <property type="protein sequence ID" value="TQL63051.1"/>
    <property type="molecule type" value="Genomic_DNA"/>
</dbReference>
<evidence type="ECO:0000313" key="3">
    <source>
        <dbReference type="EMBL" id="TQL63051.1"/>
    </source>
</evidence>
<protein>
    <submittedName>
        <fullName evidence="3">Uncharacterized protein DUF559</fullName>
    </submittedName>
</protein>
<reference evidence="3 4" key="1">
    <citation type="submission" date="2019-06" db="EMBL/GenBank/DDBJ databases">
        <title>Sequencing the genomes of 1000 actinobacteria strains.</title>
        <authorList>
            <person name="Klenk H.-P."/>
        </authorList>
    </citation>
    <scope>NUCLEOTIDE SEQUENCE [LARGE SCALE GENOMIC DNA]</scope>
    <source>
        <strain evidence="3 4">DSM 8251</strain>
    </source>
</reference>
<feature type="domain" description="DUF559" evidence="1">
    <location>
        <begin position="226"/>
        <end position="298"/>
    </location>
</feature>
<dbReference type="RefSeq" id="WP_142092816.1">
    <property type="nucleotide sequence ID" value="NZ_BAAAMD010000001.1"/>
</dbReference>
<dbReference type="AlphaFoldDB" id="A0A542ZRT9"/>
<feature type="domain" description="AbiEi antitoxin N-terminal" evidence="2">
    <location>
        <begin position="11"/>
        <end position="50"/>
    </location>
</feature>
<comment type="caution">
    <text evidence="3">The sequence shown here is derived from an EMBL/GenBank/DDBJ whole genome shotgun (WGS) entry which is preliminary data.</text>
</comment>
<dbReference type="InterPro" id="IPR011335">
    <property type="entry name" value="Restrct_endonuc-II-like"/>
</dbReference>
<dbReference type="InterPro" id="IPR025159">
    <property type="entry name" value="AbiEi_N"/>
</dbReference>
<gene>
    <name evidence="3" type="ORF">FB460_0851</name>
</gene>
<accession>A0A542ZRT9</accession>
<dbReference type="Proteomes" id="UP000316196">
    <property type="component" value="Unassembled WGS sequence"/>
</dbReference>
<proteinExistence type="predicted"/>
<dbReference type="Pfam" id="PF04480">
    <property type="entry name" value="DUF559"/>
    <property type="match status" value="1"/>
</dbReference>